<reference evidence="9 10" key="1">
    <citation type="submission" date="2020-10" db="EMBL/GenBank/DDBJ databases">
        <title>Ca. Dormibacterota MAGs.</title>
        <authorList>
            <person name="Montgomery K."/>
        </authorList>
    </citation>
    <scope>NUCLEOTIDE SEQUENCE [LARGE SCALE GENOMIC DNA]</scope>
    <source>
        <strain evidence="9">SC8811_S16_3</strain>
    </source>
</reference>
<comment type="caution">
    <text evidence="9">The sequence shown here is derived from an EMBL/GenBank/DDBJ whole genome shotgun (WGS) entry which is preliminary data.</text>
</comment>
<feature type="transmembrane region" description="Helical" evidence="7">
    <location>
        <begin position="127"/>
        <end position="152"/>
    </location>
</feature>
<feature type="transmembrane region" description="Helical" evidence="7">
    <location>
        <begin position="200"/>
        <end position="225"/>
    </location>
</feature>
<feature type="transmembrane region" description="Helical" evidence="7">
    <location>
        <begin position="158"/>
        <end position="179"/>
    </location>
</feature>
<dbReference type="RefSeq" id="WP_338178188.1">
    <property type="nucleotide sequence ID" value="NZ_JAEKNQ010000029.1"/>
</dbReference>
<evidence type="ECO:0000259" key="8">
    <source>
        <dbReference type="PROSITE" id="PS50928"/>
    </source>
</evidence>
<dbReference type="AlphaFoldDB" id="A0A934KHJ1"/>
<accession>A0A934KHJ1</accession>
<keyword evidence="4 7" id="KW-0812">Transmembrane</keyword>
<feature type="transmembrane region" description="Helical" evidence="7">
    <location>
        <begin position="89"/>
        <end position="115"/>
    </location>
</feature>
<dbReference type="InterPro" id="IPR035906">
    <property type="entry name" value="MetI-like_sf"/>
</dbReference>
<evidence type="ECO:0000256" key="4">
    <source>
        <dbReference type="ARBA" id="ARBA00022692"/>
    </source>
</evidence>
<evidence type="ECO:0000256" key="2">
    <source>
        <dbReference type="ARBA" id="ARBA00022448"/>
    </source>
</evidence>
<dbReference type="EMBL" id="JAEKNQ010000029">
    <property type="protein sequence ID" value="MBJ7602968.1"/>
    <property type="molecule type" value="Genomic_DNA"/>
</dbReference>
<evidence type="ECO:0000256" key="7">
    <source>
        <dbReference type="RuleBase" id="RU363032"/>
    </source>
</evidence>
<keyword evidence="2 7" id="KW-0813">Transport</keyword>
<evidence type="ECO:0000256" key="1">
    <source>
        <dbReference type="ARBA" id="ARBA00004651"/>
    </source>
</evidence>
<dbReference type="Proteomes" id="UP000620075">
    <property type="component" value="Unassembled WGS sequence"/>
</dbReference>
<name>A0A934KHJ1_9BACT</name>
<feature type="transmembrane region" description="Helical" evidence="7">
    <location>
        <begin position="259"/>
        <end position="280"/>
    </location>
</feature>
<comment type="subcellular location">
    <subcellularLocation>
        <location evidence="1 7">Cell membrane</location>
        <topology evidence="1 7">Multi-pass membrane protein</topology>
    </subcellularLocation>
</comment>
<dbReference type="GO" id="GO:0005886">
    <property type="term" value="C:plasma membrane"/>
    <property type="evidence" value="ECO:0007669"/>
    <property type="project" value="UniProtKB-SubCell"/>
</dbReference>
<gene>
    <name evidence="9" type="ORF">JF888_07220</name>
</gene>
<dbReference type="PANTHER" id="PTHR43744:SF12">
    <property type="entry name" value="ABC TRANSPORTER PERMEASE PROTEIN MG189-RELATED"/>
    <property type="match status" value="1"/>
</dbReference>
<evidence type="ECO:0000313" key="10">
    <source>
        <dbReference type="Proteomes" id="UP000620075"/>
    </source>
</evidence>
<sequence length="295" mass="31866">MATTTTTAAKTAIAAGRTGGQERAALRRSIIYIGYTIGLVLVAGPFVWMVAGAFKTAPELHRIVPTFLPAEPTLDNFNTLFQKLNFPLYFLNSAVVAFFVVGANLLFCSMLAYALTKLHFPGRDKMFLLVMATLMVPSTVTLVPLFVLMSAIGLVNTYAGLILPFAAGPFGVFLMRQFIGSIPDDLIEAARIDGASELRIFRSVVMPLCGTPLATLGIFTFLASWNNFLWPLVVSTSERMYTLPVGVATFSIGQHSSDYGTLMAGSVLLVAPVLVVFLLLQRYFTQGIAMTGIKG</sequence>
<proteinExistence type="inferred from homology"/>
<dbReference type="PROSITE" id="PS50928">
    <property type="entry name" value="ABC_TM1"/>
    <property type="match status" value="1"/>
</dbReference>
<evidence type="ECO:0000256" key="5">
    <source>
        <dbReference type="ARBA" id="ARBA00022989"/>
    </source>
</evidence>
<organism evidence="9 10">
    <name type="scientific">Candidatus Dormiibacter inghamiae</name>
    <dbReference type="NCBI Taxonomy" id="3127013"/>
    <lineage>
        <taxon>Bacteria</taxon>
        <taxon>Bacillati</taxon>
        <taxon>Candidatus Dormiibacterota</taxon>
        <taxon>Candidatus Dormibacteria</taxon>
        <taxon>Candidatus Dormibacterales</taxon>
        <taxon>Candidatus Dormibacteraceae</taxon>
        <taxon>Candidatus Dormiibacter</taxon>
    </lineage>
</organism>
<comment type="similarity">
    <text evidence="7">Belongs to the binding-protein-dependent transport system permease family.</text>
</comment>
<dbReference type="CDD" id="cd06261">
    <property type="entry name" value="TM_PBP2"/>
    <property type="match status" value="1"/>
</dbReference>
<keyword evidence="3" id="KW-1003">Cell membrane</keyword>
<keyword evidence="5 7" id="KW-1133">Transmembrane helix</keyword>
<dbReference type="Gene3D" id="1.10.3720.10">
    <property type="entry name" value="MetI-like"/>
    <property type="match status" value="1"/>
</dbReference>
<dbReference type="PANTHER" id="PTHR43744">
    <property type="entry name" value="ABC TRANSPORTER PERMEASE PROTEIN MG189-RELATED-RELATED"/>
    <property type="match status" value="1"/>
</dbReference>
<dbReference type="GO" id="GO:0055085">
    <property type="term" value="P:transmembrane transport"/>
    <property type="evidence" value="ECO:0007669"/>
    <property type="project" value="InterPro"/>
</dbReference>
<evidence type="ECO:0000256" key="3">
    <source>
        <dbReference type="ARBA" id="ARBA00022475"/>
    </source>
</evidence>
<evidence type="ECO:0000256" key="6">
    <source>
        <dbReference type="ARBA" id="ARBA00023136"/>
    </source>
</evidence>
<keyword evidence="6 7" id="KW-0472">Membrane</keyword>
<evidence type="ECO:0000313" key="9">
    <source>
        <dbReference type="EMBL" id="MBJ7602968.1"/>
    </source>
</evidence>
<protein>
    <submittedName>
        <fullName evidence="9">Carbohydrate ABC transporter permease</fullName>
    </submittedName>
</protein>
<feature type="domain" description="ABC transmembrane type-1" evidence="8">
    <location>
        <begin position="90"/>
        <end position="280"/>
    </location>
</feature>
<dbReference type="Pfam" id="PF00528">
    <property type="entry name" value="BPD_transp_1"/>
    <property type="match status" value="1"/>
</dbReference>
<feature type="transmembrane region" description="Helical" evidence="7">
    <location>
        <begin position="30"/>
        <end position="51"/>
    </location>
</feature>
<dbReference type="SUPFAM" id="SSF161098">
    <property type="entry name" value="MetI-like"/>
    <property type="match status" value="1"/>
</dbReference>
<dbReference type="InterPro" id="IPR000515">
    <property type="entry name" value="MetI-like"/>
</dbReference>